<protein>
    <submittedName>
        <fullName evidence="1">Uncharacterized protein</fullName>
    </submittedName>
</protein>
<proteinExistence type="predicted"/>
<gene>
    <name evidence="1" type="ORF">METZ01_LOCUS329999</name>
</gene>
<dbReference type="EMBL" id="UINC01109959">
    <property type="protein sequence ID" value="SVC77145.1"/>
    <property type="molecule type" value="Genomic_DNA"/>
</dbReference>
<reference evidence="1" key="1">
    <citation type="submission" date="2018-05" db="EMBL/GenBank/DDBJ databases">
        <authorList>
            <person name="Lanie J.A."/>
            <person name="Ng W.-L."/>
            <person name="Kazmierczak K.M."/>
            <person name="Andrzejewski T.M."/>
            <person name="Davidsen T.M."/>
            <person name="Wayne K.J."/>
            <person name="Tettelin H."/>
            <person name="Glass J.I."/>
            <person name="Rusch D."/>
            <person name="Podicherti R."/>
            <person name="Tsui H.-C.T."/>
            <person name="Winkler M.E."/>
        </authorList>
    </citation>
    <scope>NUCLEOTIDE SEQUENCE</scope>
</reference>
<evidence type="ECO:0000313" key="1">
    <source>
        <dbReference type="EMBL" id="SVC77145.1"/>
    </source>
</evidence>
<feature type="non-terminal residue" evidence="1">
    <location>
        <position position="27"/>
    </location>
</feature>
<dbReference type="AlphaFoldDB" id="A0A382PWU4"/>
<organism evidence="1">
    <name type="scientific">marine metagenome</name>
    <dbReference type="NCBI Taxonomy" id="408172"/>
    <lineage>
        <taxon>unclassified sequences</taxon>
        <taxon>metagenomes</taxon>
        <taxon>ecological metagenomes</taxon>
    </lineage>
</organism>
<sequence length="27" mass="3122">MSDNKIIALEEKIAHIQHMLDDLNMVV</sequence>
<accession>A0A382PWU4</accession>
<name>A0A382PWU4_9ZZZZ</name>